<evidence type="ECO:0000313" key="2">
    <source>
        <dbReference type="Proteomes" id="UP000637061"/>
    </source>
</evidence>
<name>A0A8I1EB30_PSEPU</name>
<dbReference type="RefSeq" id="WP_198746829.1">
    <property type="nucleotide sequence ID" value="NZ_JAEHTE010000002.1"/>
</dbReference>
<organism evidence="1 2">
    <name type="scientific">Pseudomonas putida</name>
    <name type="common">Arthrobacter siderocapsulatus</name>
    <dbReference type="NCBI Taxonomy" id="303"/>
    <lineage>
        <taxon>Bacteria</taxon>
        <taxon>Pseudomonadati</taxon>
        <taxon>Pseudomonadota</taxon>
        <taxon>Gammaproteobacteria</taxon>
        <taxon>Pseudomonadales</taxon>
        <taxon>Pseudomonadaceae</taxon>
        <taxon>Pseudomonas</taxon>
    </lineage>
</organism>
<accession>A0A8I1EB30</accession>
<dbReference type="Proteomes" id="UP000637061">
    <property type="component" value="Unassembled WGS sequence"/>
</dbReference>
<sequence length="142" mass="16793">MDIRYKHSQAEFFCKKAEKVRFFEHLANPVDYADLEKRCLELVSEFRLHAAAVYINYRASKNTSYHVFIEGITGRMFRRKIMIWADFGRVFSPNVYLMRPNRTGEHVMVKANISVVKPLFGRSRMDARLQRWPAHQEHGENA</sequence>
<comment type="caution">
    <text evidence="1">The sequence shown here is derived from an EMBL/GenBank/DDBJ whole genome shotgun (WGS) entry which is preliminary data.</text>
</comment>
<gene>
    <name evidence="1" type="ORF">JEU22_04755</name>
</gene>
<reference evidence="1" key="1">
    <citation type="submission" date="2020-12" db="EMBL/GenBank/DDBJ databases">
        <title>Enhanced detection system for hospital associated transmission using whole genome sequencing surveillance.</title>
        <authorList>
            <person name="Harrison L.H."/>
            <person name="Van Tyne D."/>
            <person name="Marsh J.W."/>
            <person name="Griffith M.P."/>
            <person name="Snyder D.J."/>
            <person name="Cooper V.S."/>
            <person name="Mustapha M."/>
        </authorList>
    </citation>
    <scope>NUCLEOTIDE SEQUENCE</scope>
    <source>
        <strain evidence="1">PSB00042</strain>
    </source>
</reference>
<evidence type="ECO:0000313" key="1">
    <source>
        <dbReference type="EMBL" id="MBI6883215.1"/>
    </source>
</evidence>
<protein>
    <submittedName>
        <fullName evidence="1">Uncharacterized protein</fullName>
    </submittedName>
</protein>
<proteinExistence type="predicted"/>
<dbReference type="AlphaFoldDB" id="A0A8I1EB30"/>
<dbReference type="EMBL" id="JAEHTE010000002">
    <property type="protein sequence ID" value="MBI6883215.1"/>
    <property type="molecule type" value="Genomic_DNA"/>
</dbReference>